<evidence type="ECO:0000256" key="1">
    <source>
        <dbReference type="SAM" id="MobiDB-lite"/>
    </source>
</evidence>
<dbReference type="InterPro" id="IPR013022">
    <property type="entry name" value="Xyl_isomerase-like_TIM-brl"/>
</dbReference>
<dbReference type="EMBL" id="JAAXKZ010000068">
    <property type="protein sequence ID" value="NMH93447.1"/>
    <property type="molecule type" value="Genomic_DNA"/>
</dbReference>
<organism evidence="3 4">
    <name type="scientific">Pseudonocardia bannensis</name>
    <dbReference type="NCBI Taxonomy" id="630973"/>
    <lineage>
        <taxon>Bacteria</taxon>
        <taxon>Bacillati</taxon>
        <taxon>Actinomycetota</taxon>
        <taxon>Actinomycetes</taxon>
        <taxon>Pseudonocardiales</taxon>
        <taxon>Pseudonocardiaceae</taxon>
        <taxon>Pseudonocardia</taxon>
    </lineage>
</organism>
<dbReference type="InterPro" id="IPR036237">
    <property type="entry name" value="Xyl_isomerase-like_sf"/>
</dbReference>
<keyword evidence="4" id="KW-1185">Reference proteome</keyword>
<dbReference type="InterPro" id="IPR050312">
    <property type="entry name" value="IolE/XylAMocC-like"/>
</dbReference>
<feature type="domain" description="Xylose isomerase-like TIM barrel" evidence="2">
    <location>
        <begin position="29"/>
        <end position="262"/>
    </location>
</feature>
<sequence length="297" mass="31661">MTASPAPPGLPPVALSTASVYPEAVSAAFELAAGLGYDGVELMVWSDPISQDLRAVRRLSDRYGMPVLAVHAPCLAVTQRVWDADPIGRIRRSVDAAVRLDARTVVLHPPFRWQRRYAARFADEVARAGEHAGVRLAVENMFPVIRAGLRTVPYSPGFDPTEAGHAHYTLDLSHTAASGVDALAMLERMGTGLVHLHLTDGSGTSRDEHLVPGRGNQPCAEICERLAGNGFGAAGGTVVVEVSTRRCRTRHDRAALLAEALLFARLHLQPTATPEDRPAPLIRVPAAGAPASPAPRP</sequence>
<dbReference type="Proteomes" id="UP000586918">
    <property type="component" value="Unassembled WGS sequence"/>
</dbReference>
<dbReference type="SUPFAM" id="SSF51658">
    <property type="entry name" value="Xylose isomerase-like"/>
    <property type="match status" value="1"/>
</dbReference>
<keyword evidence="3" id="KW-0413">Isomerase</keyword>
<dbReference type="Gene3D" id="3.20.20.150">
    <property type="entry name" value="Divalent-metal-dependent TIM barrel enzymes"/>
    <property type="match status" value="1"/>
</dbReference>
<gene>
    <name evidence="3" type="ORF">HF519_18075</name>
</gene>
<evidence type="ECO:0000313" key="3">
    <source>
        <dbReference type="EMBL" id="NMH93447.1"/>
    </source>
</evidence>
<dbReference type="AlphaFoldDB" id="A0A848DL36"/>
<reference evidence="3 4" key="1">
    <citation type="submission" date="2020-04" db="EMBL/GenBank/DDBJ databases">
        <authorList>
            <person name="Klaysubun C."/>
            <person name="Duangmal K."/>
            <person name="Lipun K."/>
        </authorList>
    </citation>
    <scope>NUCLEOTIDE SEQUENCE [LARGE SCALE GENOMIC DNA]</scope>
    <source>
        <strain evidence="3 4">DSM 45300</strain>
    </source>
</reference>
<name>A0A848DL36_9PSEU</name>
<accession>A0A848DL36</accession>
<feature type="region of interest" description="Disordered" evidence="1">
    <location>
        <begin position="272"/>
        <end position="297"/>
    </location>
</feature>
<proteinExistence type="predicted"/>
<dbReference type="PANTHER" id="PTHR12110:SF47">
    <property type="match status" value="1"/>
</dbReference>
<dbReference type="PANTHER" id="PTHR12110">
    <property type="entry name" value="HYDROXYPYRUVATE ISOMERASE"/>
    <property type="match status" value="1"/>
</dbReference>
<protein>
    <submittedName>
        <fullName evidence="3">Sugar phosphate isomerase/epimerase</fullName>
    </submittedName>
</protein>
<evidence type="ECO:0000259" key="2">
    <source>
        <dbReference type="Pfam" id="PF01261"/>
    </source>
</evidence>
<dbReference type="Pfam" id="PF01261">
    <property type="entry name" value="AP_endonuc_2"/>
    <property type="match status" value="1"/>
</dbReference>
<evidence type="ECO:0000313" key="4">
    <source>
        <dbReference type="Proteomes" id="UP000586918"/>
    </source>
</evidence>
<comment type="caution">
    <text evidence="3">The sequence shown here is derived from an EMBL/GenBank/DDBJ whole genome shotgun (WGS) entry which is preliminary data.</text>
</comment>
<dbReference type="RefSeq" id="WP_169414137.1">
    <property type="nucleotide sequence ID" value="NZ_JAAXKZ010000068.1"/>
</dbReference>
<dbReference type="GO" id="GO:0016853">
    <property type="term" value="F:isomerase activity"/>
    <property type="evidence" value="ECO:0007669"/>
    <property type="project" value="UniProtKB-KW"/>
</dbReference>